<reference evidence="2 3" key="1">
    <citation type="submission" date="2021-07" db="EMBL/GenBank/DDBJ databases">
        <authorList>
            <person name="So Y."/>
        </authorList>
    </citation>
    <scope>NUCLEOTIDE SEQUENCE [LARGE SCALE GENOMIC DNA]</scope>
    <source>
        <strain evidence="2 3">HJA6</strain>
    </source>
</reference>
<dbReference type="SUPFAM" id="SSF51556">
    <property type="entry name" value="Metallo-dependent hydrolases"/>
    <property type="match status" value="1"/>
</dbReference>
<dbReference type="EMBL" id="JAHYBZ010000007">
    <property type="protein sequence ID" value="MBW6400043.1"/>
    <property type="molecule type" value="Genomic_DNA"/>
</dbReference>
<dbReference type="RefSeq" id="WP_219764658.1">
    <property type="nucleotide sequence ID" value="NZ_JAHYBZ010000007.1"/>
</dbReference>
<evidence type="ECO:0000313" key="2">
    <source>
        <dbReference type="EMBL" id="MBW6400043.1"/>
    </source>
</evidence>
<sequence length="289" mass="29834">MSEKALPAGACDCHTHVFGAPGGPCRYAADRSYTPGEATVAQLVAAHDRLGIARVVLVQPSPYGTDNSCMAAALAALGARARGVAVIDDATPDAELSALHAVGVCGVRLNLHTAGRADPGEALAALEQAARRVAPLGWHVQTYTDLGVIAALHDALMALPVPLVVDHFGRALGAGGVTQPGFEALLSLVRAGRAYVKLSAAHRLSRAPDFADMAPIARALIVAGPEHVVWASDWPHSGVTPGLAPEAVHPFNPVDDGAAPARLRGWAGDEATLHRILVENPARLYAFAG</sequence>
<keyword evidence="3" id="KW-1185">Reference proteome</keyword>
<feature type="domain" description="Amidohydrolase-related" evidence="1">
    <location>
        <begin position="11"/>
        <end position="287"/>
    </location>
</feature>
<evidence type="ECO:0000259" key="1">
    <source>
        <dbReference type="Pfam" id="PF04909"/>
    </source>
</evidence>
<dbReference type="InterPro" id="IPR006680">
    <property type="entry name" value="Amidohydro-rel"/>
</dbReference>
<protein>
    <submittedName>
        <fullName evidence="2">Amidohydrolase family protein</fullName>
    </submittedName>
</protein>
<name>A0ABS7ACZ5_9PROT</name>
<dbReference type="InterPro" id="IPR052358">
    <property type="entry name" value="Aro_Compnd_Degr_Hydrolases"/>
</dbReference>
<proteinExistence type="predicted"/>
<organism evidence="2 3">
    <name type="scientific">Roseomonas alba</name>
    <dbReference type="NCBI Taxonomy" id="2846776"/>
    <lineage>
        <taxon>Bacteria</taxon>
        <taxon>Pseudomonadati</taxon>
        <taxon>Pseudomonadota</taxon>
        <taxon>Alphaproteobacteria</taxon>
        <taxon>Acetobacterales</taxon>
        <taxon>Roseomonadaceae</taxon>
        <taxon>Roseomonas</taxon>
    </lineage>
</organism>
<dbReference type="InterPro" id="IPR032466">
    <property type="entry name" value="Metal_Hydrolase"/>
</dbReference>
<dbReference type="PANTHER" id="PTHR35563">
    <property type="entry name" value="BARREL METAL-DEPENDENT HYDROLASE, PUTATIVE (AFU_ORTHOLOGUE AFUA_1G16240)-RELATED"/>
    <property type="match status" value="1"/>
</dbReference>
<dbReference type="Gene3D" id="3.20.20.140">
    <property type="entry name" value="Metal-dependent hydrolases"/>
    <property type="match status" value="1"/>
</dbReference>
<gene>
    <name evidence="2" type="ORF">KPL78_19440</name>
</gene>
<comment type="caution">
    <text evidence="2">The sequence shown here is derived from an EMBL/GenBank/DDBJ whole genome shotgun (WGS) entry which is preliminary data.</text>
</comment>
<dbReference type="Pfam" id="PF04909">
    <property type="entry name" value="Amidohydro_2"/>
    <property type="match status" value="1"/>
</dbReference>
<dbReference type="PANTHER" id="PTHR35563:SF2">
    <property type="entry name" value="BARREL METAL-DEPENDENT HYDROLASE, PUTATIVE (AFU_ORTHOLOGUE AFUA_1G16240)-RELATED"/>
    <property type="match status" value="1"/>
</dbReference>
<evidence type="ECO:0000313" key="3">
    <source>
        <dbReference type="Proteomes" id="UP001196565"/>
    </source>
</evidence>
<dbReference type="Proteomes" id="UP001196565">
    <property type="component" value="Unassembled WGS sequence"/>
</dbReference>
<accession>A0ABS7ACZ5</accession>